<organism evidence="2 3">
    <name type="scientific">Metarhizium rileyi (strain RCEF 4871)</name>
    <name type="common">Nomuraea rileyi</name>
    <dbReference type="NCBI Taxonomy" id="1649241"/>
    <lineage>
        <taxon>Eukaryota</taxon>
        <taxon>Fungi</taxon>
        <taxon>Dikarya</taxon>
        <taxon>Ascomycota</taxon>
        <taxon>Pezizomycotina</taxon>
        <taxon>Sordariomycetes</taxon>
        <taxon>Hypocreomycetidae</taxon>
        <taxon>Hypocreales</taxon>
        <taxon>Clavicipitaceae</taxon>
        <taxon>Metarhizium</taxon>
    </lineage>
</organism>
<evidence type="ECO:0000313" key="3">
    <source>
        <dbReference type="Proteomes" id="UP000317257"/>
    </source>
</evidence>
<reference evidence="3" key="1">
    <citation type="submission" date="2018-12" db="EMBL/GenBank/DDBJ databases">
        <title>The complete genome of Metarhizium rileyi, a key fungal pathogen of Lepidoptera.</title>
        <authorList>
            <person name="Binneck E."/>
            <person name="Lastra C.C.L."/>
            <person name="Sosa-Gomez D.R."/>
        </authorList>
    </citation>
    <scope>NUCLEOTIDE SEQUENCE [LARGE SCALE GENOMIC DNA]</scope>
    <source>
        <strain evidence="3">Cep018-CH2</strain>
    </source>
</reference>
<dbReference type="AlphaFoldDB" id="A0A5C6G2F7"/>
<dbReference type="Proteomes" id="UP000317257">
    <property type="component" value="Unassembled WGS sequence"/>
</dbReference>
<sequence>MSHKRRCAGIFRGSQQSHRDESSRLGGGEALAEASCALANRASVLMNSIAVSGGTAGGQRAVGIHDKTKWWDGLKPSIELLGGFFFGCNLERLQWFMSVSTRNKRRALAVREQFVRPPQAGWEGLWRELVLHLDTLDDGPMN</sequence>
<feature type="region of interest" description="Disordered" evidence="1">
    <location>
        <begin position="1"/>
        <end position="25"/>
    </location>
</feature>
<dbReference type="EMBL" id="SBHS01000044">
    <property type="protein sequence ID" value="TWU71447.1"/>
    <property type="molecule type" value="Genomic_DNA"/>
</dbReference>
<name>A0A5C6G2F7_METRR</name>
<protein>
    <submittedName>
        <fullName evidence="2">Uncharacterized protein</fullName>
    </submittedName>
</protein>
<proteinExistence type="predicted"/>
<evidence type="ECO:0000256" key="1">
    <source>
        <dbReference type="SAM" id="MobiDB-lite"/>
    </source>
</evidence>
<accession>A0A5C6G2F7</accession>
<comment type="caution">
    <text evidence="2">The sequence shown here is derived from an EMBL/GenBank/DDBJ whole genome shotgun (WGS) entry which is preliminary data.</text>
</comment>
<evidence type="ECO:0000313" key="2">
    <source>
        <dbReference type="EMBL" id="TWU71447.1"/>
    </source>
</evidence>
<gene>
    <name evidence="2" type="ORF">ED733_000538</name>
</gene>